<evidence type="ECO:0000313" key="3">
    <source>
        <dbReference type="Proteomes" id="UP000515679"/>
    </source>
</evidence>
<keyword evidence="3" id="KW-1185">Reference proteome</keyword>
<dbReference type="KEGG" id="cchl:FPL14_01655"/>
<gene>
    <name evidence="2" type="ORF">FPL14_01655</name>
</gene>
<dbReference type="RefSeq" id="WP_182301383.1">
    <property type="nucleotide sequence ID" value="NZ_CP041969.1"/>
</dbReference>
<proteinExistence type="predicted"/>
<dbReference type="Proteomes" id="UP000515679">
    <property type="component" value="Chromosome"/>
</dbReference>
<accession>A0A7G5BSW4</accession>
<evidence type="ECO:0000313" key="2">
    <source>
        <dbReference type="EMBL" id="QMV40048.1"/>
    </source>
</evidence>
<sequence>MNMHFMSNLPPIGESVAKLASEGGQLISDMISVYGFFAFCLLLVGCCLMVPVHMYEKYYKVADDESPVELNHDHREATGPAA</sequence>
<keyword evidence="1" id="KW-0812">Transmembrane</keyword>
<dbReference type="EMBL" id="CP041969">
    <property type="protein sequence ID" value="QMV40048.1"/>
    <property type="molecule type" value="Genomic_DNA"/>
</dbReference>
<feature type="transmembrane region" description="Helical" evidence="1">
    <location>
        <begin position="31"/>
        <end position="50"/>
    </location>
</feature>
<dbReference type="AlphaFoldDB" id="A0A7G5BSW4"/>
<name>A0A7G5BSW4_9BACL</name>
<evidence type="ECO:0000256" key="1">
    <source>
        <dbReference type="SAM" id="Phobius"/>
    </source>
</evidence>
<keyword evidence="1" id="KW-0472">Membrane</keyword>
<reference evidence="2 3" key="1">
    <citation type="submission" date="2019-07" db="EMBL/GenBank/DDBJ databases">
        <authorList>
            <person name="Kim J.K."/>
            <person name="Cheong H.-M."/>
            <person name="Choi Y."/>
            <person name="Hwang K.J."/>
            <person name="Lee S."/>
            <person name="Choi C."/>
        </authorList>
    </citation>
    <scope>NUCLEOTIDE SEQUENCE [LARGE SCALE GENOMIC DNA]</scope>
    <source>
        <strain evidence="2 3">KS 22</strain>
    </source>
</reference>
<organism evidence="2 3">
    <name type="scientific">Cohnella cholangitidis</name>
    <dbReference type="NCBI Taxonomy" id="2598458"/>
    <lineage>
        <taxon>Bacteria</taxon>
        <taxon>Bacillati</taxon>
        <taxon>Bacillota</taxon>
        <taxon>Bacilli</taxon>
        <taxon>Bacillales</taxon>
        <taxon>Paenibacillaceae</taxon>
        <taxon>Cohnella</taxon>
    </lineage>
</organism>
<keyword evidence="1" id="KW-1133">Transmembrane helix</keyword>
<protein>
    <submittedName>
        <fullName evidence="2">Uncharacterized protein</fullName>
    </submittedName>
</protein>